<feature type="compositionally biased region" description="Gly residues" evidence="2">
    <location>
        <begin position="181"/>
        <end position="196"/>
    </location>
</feature>
<dbReference type="InterPro" id="IPR012677">
    <property type="entry name" value="Nucleotide-bd_a/b_plait_sf"/>
</dbReference>
<dbReference type="SMART" id="SM00360">
    <property type="entry name" value="RRM"/>
    <property type="match status" value="1"/>
</dbReference>
<dbReference type="GO" id="GO:0003723">
    <property type="term" value="F:RNA binding"/>
    <property type="evidence" value="ECO:0007669"/>
    <property type="project" value="UniProtKB-UniRule"/>
</dbReference>
<evidence type="ECO:0000313" key="5">
    <source>
        <dbReference type="Proteomes" id="UP001194580"/>
    </source>
</evidence>
<dbReference type="InterPro" id="IPR000504">
    <property type="entry name" value="RRM_dom"/>
</dbReference>
<dbReference type="CDD" id="cd00590">
    <property type="entry name" value="RRM_SF"/>
    <property type="match status" value="1"/>
</dbReference>
<dbReference type="Pfam" id="PF00076">
    <property type="entry name" value="RRM_1"/>
    <property type="match status" value="1"/>
</dbReference>
<evidence type="ECO:0000256" key="2">
    <source>
        <dbReference type="SAM" id="MobiDB-lite"/>
    </source>
</evidence>
<dbReference type="InterPro" id="IPR050441">
    <property type="entry name" value="RBM"/>
</dbReference>
<reference evidence="4" key="1">
    <citation type="journal article" date="2020" name="Fungal Divers.">
        <title>Resolving the Mortierellaceae phylogeny through synthesis of multi-gene phylogenetics and phylogenomics.</title>
        <authorList>
            <person name="Vandepol N."/>
            <person name="Liber J."/>
            <person name="Desiro A."/>
            <person name="Na H."/>
            <person name="Kennedy M."/>
            <person name="Barry K."/>
            <person name="Grigoriev I.V."/>
            <person name="Miller A.N."/>
            <person name="O'Donnell K."/>
            <person name="Stajich J.E."/>
            <person name="Bonito G."/>
        </authorList>
    </citation>
    <scope>NUCLEOTIDE SEQUENCE</scope>
    <source>
        <strain evidence="4">NRRL 28262</strain>
    </source>
</reference>
<feature type="compositionally biased region" description="Basic and acidic residues" evidence="2">
    <location>
        <begin position="145"/>
        <end position="179"/>
    </location>
</feature>
<feature type="compositionally biased region" description="Low complexity" evidence="2">
    <location>
        <begin position="31"/>
        <end position="63"/>
    </location>
</feature>
<keyword evidence="5" id="KW-1185">Reference proteome</keyword>
<dbReference type="PROSITE" id="PS50102">
    <property type="entry name" value="RRM"/>
    <property type="match status" value="1"/>
</dbReference>
<comment type="caution">
    <text evidence="4">The sequence shown here is derived from an EMBL/GenBank/DDBJ whole genome shotgun (WGS) entry which is preliminary data.</text>
</comment>
<accession>A0AAD4H2Y3</accession>
<proteinExistence type="predicted"/>
<dbReference type="Gene3D" id="3.30.70.330">
    <property type="match status" value="1"/>
</dbReference>
<dbReference type="EMBL" id="JAAAIL010001524">
    <property type="protein sequence ID" value="KAG0268413.1"/>
    <property type="molecule type" value="Genomic_DNA"/>
</dbReference>
<feature type="domain" description="RRM" evidence="3">
    <location>
        <begin position="219"/>
        <end position="297"/>
    </location>
</feature>
<feature type="compositionally biased region" description="Basic and acidic residues" evidence="2">
    <location>
        <begin position="126"/>
        <end position="137"/>
    </location>
</feature>
<dbReference type="AlphaFoldDB" id="A0AAD4H2Y3"/>
<gene>
    <name evidence="4" type="ORF">BGZ95_002469</name>
</gene>
<evidence type="ECO:0000259" key="3">
    <source>
        <dbReference type="PROSITE" id="PS50102"/>
    </source>
</evidence>
<evidence type="ECO:0000313" key="4">
    <source>
        <dbReference type="EMBL" id="KAG0268413.1"/>
    </source>
</evidence>
<protein>
    <recommendedName>
        <fullName evidence="3">RRM domain-containing protein</fullName>
    </recommendedName>
</protein>
<dbReference type="SUPFAM" id="SSF54928">
    <property type="entry name" value="RNA-binding domain, RBD"/>
    <property type="match status" value="1"/>
</dbReference>
<name>A0AAD4H2Y3_9FUNG</name>
<evidence type="ECO:0000256" key="1">
    <source>
        <dbReference type="PROSITE-ProRule" id="PRU00176"/>
    </source>
</evidence>
<feature type="non-terminal residue" evidence="4">
    <location>
        <position position="315"/>
    </location>
</feature>
<keyword evidence="1" id="KW-0694">RNA-binding</keyword>
<dbReference type="Proteomes" id="UP001194580">
    <property type="component" value="Unassembled WGS sequence"/>
</dbReference>
<dbReference type="InterPro" id="IPR035979">
    <property type="entry name" value="RBD_domain_sf"/>
</dbReference>
<feature type="region of interest" description="Disordered" evidence="2">
    <location>
        <begin position="31"/>
        <end position="212"/>
    </location>
</feature>
<dbReference type="PANTHER" id="PTHR48034">
    <property type="entry name" value="TRANSFORMER-2 SEX-DETERMINING PROTEIN-RELATED"/>
    <property type="match status" value="1"/>
</dbReference>
<sequence>MDSQHQQQHAWPVQPHAGAYMMGAPQMTAAAQHQQAQAYPQQYQQQQQHPGMMDQQQHPMGGHVPHHIAPPHGVPAHHQGYGMPPQDSPRGGPNARRSPPPYRPAYRERSYSPPPRHRRTPSPRGGYRESRGYERDMGGYQGGRYGDRGYDRGYDRSDRGYDRGYDRGGYDRGYDRSYDRGYGGGYRGGYDRGGQGRPRSPPRRRTINRGTEEDRLASKTLYIGNIPYSFREPEVEEMFKKFGTIVKITVVLDQYTGRNKGFAFVEYEDRKNAEEAMEKYNGFDVEGRRLKLDWDIGLGKKDIKPARSTGTTAEN</sequence>
<organism evidence="4 5">
    <name type="scientific">Linnemannia exigua</name>
    <dbReference type="NCBI Taxonomy" id="604196"/>
    <lineage>
        <taxon>Eukaryota</taxon>
        <taxon>Fungi</taxon>
        <taxon>Fungi incertae sedis</taxon>
        <taxon>Mucoromycota</taxon>
        <taxon>Mortierellomycotina</taxon>
        <taxon>Mortierellomycetes</taxon>
        <taxon>Mortierellales</taxon>
        <taxon>Mortierellaceae</taxon>
        <taxon>Linnemannia</taxon>
    </lineage>
</organism>